<feature type="non-terminal residue" evidence="2">
    <location>
        <position position="839"/>
    </location>
</feature>
<feature type="region of interest" description="Disordered" evidence="1">
    <location>
        <begin position="419"/>
        <end position="483"/>
    </location>
</feature>
<organism evidence="2 3">
    <name type="scientific">Smittium culicis</name>
    <dbReference type="NCBI Taxonomy" id="133412"/>
    <lineage>
        <taxon>Eukaryota</taxon>
        <taxon>Fungi</taxon>
        <taxon>Fungi incertae sedis</taxon>
        <taxon>Zoopagomycota</taxon>
        <taxon>Kickxellomycotina</taxon>
        <taxon>Harpellomycetes</taxon>
        <taxon>Harpellales</taxon>
        <taxon>Legeriomycetaceae</taxon>
        <taxon>Smittium</taxon>
    </lineage>
</organism>
<dbReference type="Proteomes" id="UP000187429">
    <property type="component" value="Unassembled WGS sequence"/>
</dbReference>
<name>A0A1R1XFP8_9FUNG</name>
<keyword evidence="3" id="KW-1185">Reference proteome</keyword>
<evidence type="ECO:0000256" key="1">
    <source>
        <dbReference type="SAM" id="MobiDB-lite"/>
    </source>
</evidence>
<feature type="compositionally biased region" description="Polar residues" evidence="1">
    <location>
        <begin position="712"/>
        <end position="722"/>
    </location>
</feature>
<comment type="caution">
    <text evidence="2">The sequence shown here is derived from an EMBL/GenBank/DDBJ whole genome shotgun (WGS) entry which is preliminary data.</text>
</comment>
<reference evidence="3" key="1">
    <citation type="submission" date="2017-01" db="EMBL/GenBank/DDBJ databases">
        <authorList>
            <person name="Wang Y."/>
            <person name="White M."/>
            <person name="Kvist S."/>
            <person name="Moncalvo J.-M."/>
        </authorList>
    </citation>
    <scope>NUCLEOTIDE SEQUENCE [LARGE SCALE GENOMIC DNA]</scope>
    <source>
        <strain evidence="3">ID-206-W2</strain>
    </source>
</reference>
<feature type="compositionally biased region" description="Polar residues" evidence="1">
    <location>
        <begin position="363"/>
        <end position="378"/>
    </location>
</feature>
<sequence length="839" mass="93485">VDNLTVGKTAEPSFEDGQHISDSIPATFLNVYSELESLIPSMSEYFYRTMLTDEEKKESIYGCPKSSKVCYNPSPINEAAPGSVKKAEAAFNSIQVALAHGTRPIDYFINRMLQCIMGNAAFMATQARLDNLHSGMSFTGKPEQLVESEVKPLMDSEKFDTQLAAIKPTKRARQQQDRLRIPPVGGFRGEPGAEVERTSNGFNRSPGGRAPLGVQTSLGKAHGQSMGPGNRGEGIPRTFQDIGIKQQGLRGDPTKSFCSSGPRGFDEESAASPKSDTYGAFSTENAPYALQEEAQPRGPPDPDGRGGGFNNEESHEEVENPIPGSYSNLFCIPKKTGELRPLPVPRTTIRSVTEPPYLHKNPLPSSELGTNPENQGSSILGRPDNSRGVDRSMLETHKACTFEANRAGIFDKHSQIQTDPLSENHTPWYDHRKPGHVLESSKDKDKRPTARSRETEKVRQDVAQRPSELYRKGTSDVSGAPTRKINAAPTVGAEETILVVERVMEIEGLPIRRNNTESNVLEGPLEEMEWSVVPAGNPRSRVIHRCERYGLGYRYWPQKLLWLMEKIIGYTPHQLQGAAYSSICLATERNRGSVSSDLLRKCDHPRISERLWEHCLKTNTRPQVTYVPSVLNSVDAPSRLTAQTEWSISSRTFYLLDKRYGKHEVDLFASAINKKDKTRCDTTGRVGRTRTAAHPGTLFHSDLVSEHANTIDLPTTNSTSNRGGPRPEKRKVPTHQEQGLDSNCVENQRSALKEKGVSNAAIELILNSQRSVRRRSTYYPIQQKYKDWHRTIYRNSAISVMSVLVIVAPKEKRKGRPIIRPCEISYHSDKLLCPVEAYR</sequence>
<feature type="region of interest" description="Disordered" evidence="1">
    <location>
        <begin position="181"/>
        <end position="211"/>
    </location>
</feature>
<dbReference type="AlphaFoldDB" id="A0A1R1XFP8"/>
<proteinExistence type="predicted"/>
<feature type="compositionally biased region" description="Polar residues" evidence="1">
    <location>
        <begin position="272"/>
        <end position="285"/>
    </location>
</feature>
<dbReference type="EMBL" id="LSSM01005063">
    <property type="protein sequence ID" value="OMJ13475.1"/>
    <property type="molecule type" value="Genomic_DNA"/>
</dbReference>
<protein>
    <submittedName>
        <fullName evidence="2">Uncharacterized protein</fullName>
    </submittedName>
</protein>
<feature type="compositionally biased region" description="Basic and acidic residues" evidence="1">
    <location>
        <begin position="439"/>
        <end position="474"/>
    </location>
</feature>
<feature type="region of interest" description="Disordered" evidence="1">
    <location>
        <begin position="245"/>
        <end position="389"/>
    </location>
</feature>
<feature type="non-terminal residue" evidence="2">
    <location>
        <position position="1"/>
    </location>
</feature>
<dbReference type="OrthoDB" id="2897838at2759"/>
<evidence type="ECO:0000313" key="3">
    <source>
        <dbReference type="Proteomes" id="UP000187429"/>
    </source>
</evidence>
<gene>
    <name evidence="2" type="ORF">AYI69_g8995</name>
</gene>
<feature type="region of interest" description="Disordered" evidence="1">
    <location>
        <begin position="709"/>
        <end position="741"/>
    </location>
</feature>
<accession>A0A1R1XFP8</accession>
<evidence type="ECO:0000313" key="2">
    <source>
        <dbReference type="EMBL" id="OMJ13475.1"/>
    </source>
</evidence>